<reference evidence="3 4" key="1">
    <citation type="submission" date="2016-10" db="EMBL/GenBank/DDBJ databases">
        <title>Draft genome sequence of Coniochaeta ligniaria NRRL30616, a lignocellulolytic fungus for bioabatement of inhibitors in plant biomass hydrolysates.</title>
        <authorList>
            <consortium name="DOE Joint Genome Institute"/>
            <person name="Jimenez D.J."/>
            <person name="Hector R.E."/>
            <person name="Riley R."/>
            <person name="Sun H."/>
            <person name="Grigoriev I.V."/>
            <person name="Van Elsas J.D."/>
            <person name="Nichols N.N."/>
        </authorList>
    </citation>
    <scope>NUCLEOTIDE SEQUENCE [LARGE SCALE GENOMIC DNA]</scope>
    <source>
        <strain evidence="3 4">NRRL 30616</strain>
    </source>
</reference>
<evidence type="ECO:0000256" key="1">
    <source>
        <dbReference type="SAM" id="Coils"/>
    </source>
</evidence>
<evidence type="ECO:0000313" key="4">
    <source>
        <dbReference type="Proteomes" id="UP000182658"/>
    </source>
</evidence>
<feature type="region of interest" description="Disordered" evidence="2">
    <location>
        <begin position="273"/>
        <end position="301"/>
    </location>
</feature>
<gene>
    <name evidence="3" type="ORF">CONLIGDRAFT_650176</name>
</gene>
<feature type="compositionally biased region" description="Low complexity" evidence="2">
    <location>
        <begin position="195"/>
        <end position="204"/>
    </location>
</feature>
<feature type="region of interest" description="Disordered" evidence="2">
    <location>
        <begin position="177"/>
        <end position="216"/>
    </location>
</feature>
<evidence type="ECO:0000313" key="3">
    <source>
        <dbReference type="EMBL" id="OIW22732.1"/>
    </source>
</evidence>
<proteinExistence type="predicted"/>
<protein>
    <submittedName>
        <fullName evidence="3">Uncharacterized protein</fullName>
    </submittedName>
</protein>
<feature type="region of interest" description="Disordered" evidence="2">
    <location>
        <begin position="1"/>
        <end position="29"/>
    </location>
</feature>
<organism evidence="3 4">
    <name type="scientific">Coniochaeta ligniaria NRRL 30616</name>
    <dbReference type="NCBI Taxonomy" id="1408157"/>
    <lineage>
        <taxon>Eukaryota</taxon>
        <taxon>Fungi</taxon>
        <taxon>Dikarya</taxon>
        <taxon>Ascomycota</taxon>
        <taxon>Pezizomycotina</taxon>
        <taxon>Sordariomycetes</taxon>
        <taxon>Sordariomycetidae</taxon>
        <taxon>Coniochaetales</taxon>
        <taxon>Coniochaetaceae</taxon>
        <taxon>Coniochaeta</taxon>
    </lineage>
</organism>
<keyword evidence="1" id="KW-0175">Coiled coil</keyword>
<evidence type="ECO:0000256" key="2">
    <source>
        <dbReference type="SAM" id="MobiDB-lite"/>
    </source>
</evidence>
<feature type="compositionally biased region" description="Pro residues" evidence="2">
    <location>
        <begin position="184"/>
        <end position="194"/>
    </location>
</feature>
<keyword evidence="4" id="KW-1185">Reference proteome</keyword>
<accession>A0A1J7J0Q3</accession>
<dbReference type="AlphaFoldDB" id="A0A1J7J0Q3"/>
<dbReference type="Proteomes" id="UP000182658">
    <property type="component" value="Unassembled WGS sequence"/>
</dbReference>
<feature type="compositionally biased region" description="Basic residues" evidence="2">
    <location>
        <begin position="205"/>
        <end position="214"/>
    </location>
</feature>
<dbReference type="EMBL" id="KV875110">
    <property type="protein sequence ID" value="OIW22732.1"/>
    <property type="molecule type" value="Genomic_DNA"/>
</dbReference>
<name>A0A1J7J0Q3_9PEZI</name>
<dbReference type="InParanoid" id="A0A1J7J0Q3"/>
<sequence length="443" mass="49462">MSNQGPNPYQHIMPPAIPFDTESRSSDPQGGFVADTMEPAWFHHPTDPEIAKAPDRNQLNQAHSSSWVLGSQQYGMTPGLAQMPAADHFYGVHQYGMPSQPPLLGYGSAHFGMPTPITGGEHLSQPSQVPHFGYGSEQNGMQASITGGGHLFQPQQYAAPGIYGGQYGFQPHHENAAHTQHPAIPSPVNPPAPAVPANGPTPNKTTKKNKHKKGPPCTYPGCKYKKPFARFSTYQNHMLVVHKVRVEGVMAVKRKAAEKAEADAKAEADFAISPGNVHQTAPAAAVDATSRHNSDQSAAPEDAMKANLEQPGRLVPIDVRQNERDQAGQQRDEMPDDPRALKDECSRLRETVHQLRDELRTERARGEAALVEERERRRRELEEMFAVHQEQLKAVRQGDQVFQEHRDEIREMRGQLREKYEQELKAMGVRHEQNERRLWNLWS</sequence>
<feature type="coiled-coil region" evidence="1">
    <location>
        <begin position="345"/>
        <end position="437"/>
    </location>
</feature>